<feature type="signal peptide" evidence="1">
    <location>
        <begin position="1"/>
        <end position="32"/>
    </location>
</feature>
<dbReference type="EMBL" id="PUHY01000005">
    <property type="protein sequence ID" value="PQO37697.1"/>
    <property type="molecule type" value="Genomic_DNA"/>
</dbReference>
<comment type="caution">
    <text evidence="2">The sequence shown here is derived from an EMBL/GenBank/DDBJ whole genome shotgun (WGS) entry which is preliminary data.</text>
</comment>
<dbReference type="SUPFAM" id="SSF52833">
    <property type="entry name" value="Thioredoxin-like"/>
    <property type="match status" value="1"/>
</dbReference>
<name>A0A2S8FZS3_9BACT</name>
<evidence type="ECO:0000256" key="1">
    <source>
        <dbReference type="SAM" id="SignalP"/>
    </source>
</evidence>
<proteinExistence type="predicted"/>
<dbReference type="RefSeq" id="WP_105328946.1">
    <property type="nucleotide sequence ID" value="NZ_PUHY01000005.1"/>
</dbReference>
<protein>
    <recommendedName>
        <fullName evidence="4">Thioredoxin domain-containing protein</fullName>
    </recommendedName>
</protein>
<dbReference type="Proteomes" id="UP000238322">
    <property type="component" value="Unassembled WGS sequence"/>
</dbReference>
<keyword evidence="1" id="KW-0732">Signal</keyword>
<dbReference type="OrthoDB" id="267639at2"/>
<evidence type="ECO:0000313" key="2">
    <source>
        <dbReference type="EMBL" id="PQO37697.1"/>
    </source>
</evidence>
<dbReference type="AlphaFoldDB" id="A0A2S8FZS3"/>
<accession>A0A2S8FZS3</accession>
<gene>
    <name evidence="2" type="ORF">C5Y83_07055</name>
</gene>
<evidence type="ECO:0008006" key="4">
    <source>
        <dbReference type="Google" id="ProtNLM"/>
    </source>
</evidence>
<dbReference type="Gene3D" id="3.40.30.10">
    <property type="entry name" value="Glutaredoxin"/>
    <property type="match status" value="1"/>
</dbReference>
<feature type="chain" id="PRO_5015510661" description="Thioredoxin domain-containing protein" evidence="1">
    <location>
        <begin position="33"/>
        <end position="172"/>
    </location>
</feature>
<dbReference type="InterPro" id="IPR036249">
    <property type="entry name" value="Thioredoxin-like_sf"/>
</dbReference>
<reference evidence="2 3" key="1">
    <citation type="submission" date="2018-02" db="EMBL/GenBank/DDBJ databases">
        <title>Comparative genomes isolates from brazilian mangrove.</title>
        <authorList>
            <person name="Araujo J.E."/>
            <person name="Taketani R.G."/>
            <person name="Silva M.C.P."/>
            <person name="Loureco M.V."/>
            <person name="Andreote F.D."/>
        </authorList>
    </citation>
    <scope>NUCLEOTIDE SEQUENCE [LARGE SCALE GENOMIC DNA]</scope>
    <source>
        <strain evidence="2 3">Hex-1 MGV</strain>
    </source>
</reference>
<evidence type="ECO:0000313" key="3">
    <source>
        <dbReference type="Proteomes" id="UP000238322"/>
    </source>
</evidence>
<sequence>MPQTPSVRIANVADGRCLLICLLLLLTAAAGCGEVPEPAPPPTTFTVVQLFPEFGELSDQLQKEIEQAKLEGRKPYVEGTADWCAPCRSLRNSLSHPKMQDAFEGTYIIQMDVDAWSKKLKGSDFDFSSIPVFYEVDDKGKPTGRSIDGGAWGDNIPANMAPPLKDFFQGES</sequence>
<organism evidence="2 3">
    <name type="scientific">Blastopirellula marina</name>
    <dbReference type="NCBI Taxonomy" id="124"/>
    <lineage>
        <taxon>Bacteria</taxon>
        <taxon>Pseudomonadati</taxon>
        <taxon>Planctomycetota</taxon>
        <taxon>Planctomycetia</taxon>
        <taxon>Pirellulales</taxon>
        <taxon>Pirellulaceae</taxon>
        <taxon>Blastopirellula</taxon>
    </lineage>
</organism>